<dbReference type="InterPro" id="IPR014720">
    <property type="entry name" value="dsRBD_dom"/>
</dbReference>
<dbReference type="Gene3D" id="3.30.160.20">
    <property type="match status" value="2"/>
</dbReference>
<dbReference type="InterPro" id="IPR051247">
    <property type="entry name" value="RLC_Component"/>
</dbReference>
<comment type="caution">
    <text evidence="6">The sequence shown here is derived from an EMBL/GenBank/DDBJ whole genome shotgun (WGS) entry which is preliminary data.</text>
</comment>
<proteinExistence type="predicted"/>
<protein>
    <recommendedName>
        <fullName evidence="5">DRBM domain-containing protein</fullName>
    </recommendedName>
</protein>
<evidence type="ECO:0000256" key="1">
    <source>
        <dbReference type="ARBA" id="ARBA00022884"/>
    </source>
</evidence>
<feature type="domain" description="DRBM" evidence="5">
    <location>
        <begin position="264"/>
        <end position="300"/>
    </location>
</feature>
<dbReference type="PANTHER" id="PTHR46205:SF3">
    <property type="entry name" value="LOQUACIOUS, ISOFORM B"/>
    <property type="match status" value="1"/>
</dbReference>
<dbReference type="GO" id="GO:0070578">
    <property type="term" value="C:RISC-loading complex"/>
    <property type="evidence" value="ECO:0007669"/>
    <property type="project" value="TreeGrafter"/>
</dbReference>
<keyword evidence="7" id="KW-1185">Reference proteome</keyword>
<evidence type="ECO:0000259" key="5">
    <source>
        <dbReference type="PROSITE" id="PS50137"/>
    </source>
</evidence>
<dbReference type="GO" id="GO:0005737">
    <property type="term" value="C:cytoplasm"/>
    <property type="evidence" value="ECO:0007669"/>
    <property type="project" value="TreeGrafter"/>
</dbReference>
<dbReference type="PANTHER" id="PTHR46205">
    <property type="entry name" value="LOQUACIOUS, ISOFORM B"/>
    <property type="match status" value="1"/>
</dbReference>
<dbReference type="AlphaFoldDB" id="A0AAV8WA38"/>
<name>A0AAV8WA38_9CUCU</name>
<accession>A0AAV8WA38</accession>
<dbReference type="GO" id="GO:0003725">
    <property type="term" value="F:double-stranded RNA binding"/>
    <property type="evidence" value="ECO:0007669"/>
    <property type="project" value="TreeGrafter"/>
</dbReference>
<keyword evidence="4" id="KW-1133">Transmembrane helix</keyword>
<dbReference type="EMBL" id="JANEYG010000005">
    <property type="protein sequence ID" value="KAJ8923324.1"/>
    <property type="molecule type" value="Genomic_DNA"/>
</dbReference>
<evidence type="ECO:0000313" key="6">
    <source>
        <dbReference type="EMBL" id="KAJ8923324.1"/>
    </source>
</evidence>
<feature type="transmembrane region" description="Helical" evidence="4">
    <location>
        <begin position="193"/>
        <end position="213"/>
    </location>
</feature>
<feature type="domain" description="DRBM" evidence="5">
    <location>
        <begin position="385"/>
        <end position="451"/>
    </location>
</feature>
<dbReference type="SUPFAM" id="SSF54768">
    <property type="entry name" value="dsRNA-binding domain-like"/>
    <property type="match status" value="2"/>
</dbReference>
<evidence type="ECO:0000256" key="4">
    <source>
        <dbReference type="SAM" id="Phobius"/>
    </source>
</evidence>
<keyword evidence="1 2" id="KW-0694">RNA-binding</keyword>
<sequence length="468" mass="52132">MSYNTRRSGNFGVNNSNLHHFNFFLCTGGGAPAQPAQSVAAIGQRRPVVTNNFVPGGQLNAQNKGGAQMPNQQQQQQRAQQATPQTPNTNVNFRNQNQNKNAPQQQQQQQPGYQTPQPQQQQQQPQVQQQAPQQQVKQQAEHLPGVNPPNPALEGSNGASMEVDQMEPRKRPIWARGGGGKMILQIITTELKYALNISGFYPALLFYMSLLFIEITKKEKMRRRNLRLSKILQPKNAVMILNELVKNTSYAIEELPPVKGAMYQFKATVLVEDVEHTGFGNSKINAKNAAAEAALKHLIKSNALEDMKKDEEGNEKMDVSEDGSQPPLPWQHVASFALYKLFTSWGENPNKAPKLMPQVNAVDITDQPIKVHENRPAKKMPANPETMNPLMLINQMLPHAQFEEIGKSGGPPNVTYSYRCIVDGECFLGTGPNKKAAKKLAAFEACFKILNITYPPEVYTPQIKTDEF</sequence>
<organism evidence="6 7">
    <name type="scientific">Exocentrus adspersus</name>
    <dbReference type="NCBI Taxonomy" id="1586481"/>
    <lineage>
        <taxon>Eukaryota</taxon>
        <taxon>Metazoa</taxon>
        <taxon>Ecdysozoa</taxon>
        <taxon>Arthropoda</taxon>
        <taxon>Hexapoda</taxon>
        <taxon>Insecta</taxon>
        <taxon>Pterygota</taxon>
        <taxon>Neoptera</taxon>
        <taxon>Endopterygota</taxon>
        <taxon>Coleoptera</taxon>
        <taxon>Polyphaga</taxon>
        <taxon>Cucujiformia</taxon>
        <taxon>Chrysomeloidea</taxon>
        <taxon>Cerambycidae</taxon>
        <taxon>Lamiinae</taxon>
        <taxon>Acanthocinini</taxon>
        <taxon>Exocentrus</taxon>
    </lineage>
</organism>
<feature type="region of interest" description="Disordered" evidence="3">
    <location>
        <begin position="51"/>
        <end position="174"/>
    </location>
</feature>
<dbReference type="GO" id="GO:0016442">
    <property type="term" value="C:RISC complex"/>
    <property type="evidence" value="ECO:0007669"/>
    <property type="project" value="TreeGrafter"/>
</dbReference>
<evidence type="ECO:0000256" key="3">
    <source>
        <dbReference type="SAM" id="MobiDB-lite"/>
    </source>
</evidence>
<keyword evidence="4" id="KW-0472">Membrane</keyword>
<dbReference type="GO" id="GO:0035197">
    <property type="term" value="F:siRNA binding"/>
    <property type="evidence" value="ECO:0007669"/>
    <property type="project" value="TreeGrafter"/>
</dbReference>
<dbReference type="GO" id="GO:0070920">
    <property type="term" value="P:regulation of regulatory ncRNA processing"/>
    <property type="evidence" value="ECO:0007669"/>
    <property type="project" value="TreeGrafter"/>
</dbReference>
<reference evidence="6 7" key="1">
    <citation type="journal article" date="2023" name="Insect Mol. Biol.">
        <title>Genome sequencing provides insights into the evolution of gene families encoding plant cell wall-degrading enzymes in longhorned beetles.</title>
        <authorList>
            <person name="Shin N.R."/>
            <person name="Okamura Y."/>
            <person name="Kirsch R."/>
            <person name="Pauchet Y."/>
        </authorList>
    </citation>
    <scope>NUCLEOTIDE SEQUENCE [LARGE SCALE GENOMIC DNA]</scope>
    <source>
        <strain evidence="6">EAD_L_NR</strain>
    </source>
</reference>
<dbReference type="GO" id="GO:0005634">
    <property type="term" value="C:nucleus"/>
    <property type="evidence" value="ECO:0007669"/>
    <property type="project" value="TreeGrafter"/>
</dbReference>
<feature type="compositionally biased region" description="Low complexity" evidence="3">
    <location>
        <begin position="67"/>
        <end position="138"/>
    </location>
</feature>
<dbReference type="Proteomes" id="UP001159042">
    <property type="component" value="Unassembled WGS sequence"/>
</dbReference>
<evidence type="ECO:0000313" key="7">
    <source>
        <dbReference type="Proteomes" id="UP001159042"/>
    </source>
</evidence>
<dbReference type="SMART" id="SM00358">
    <property type="entry name" value="DSRM"/>
    <property type="match status" value="2"/>
</dbReference>
<keyword evidence="4" id="KW-0812">Transmembrane</keyword>
<evidence type="ECO:0000256" key="2">
    <source>
        <dbReference type="PROSITE-ProRule" id="PRU00266"/>
    </source>
</evidence>
<dbReference type="Pfam" id="PF00035">
    <property type="entry name" value="dsrm"/>
    <property type="match status" value="2"/>
</dbReference>
<gene>
    <name evidence="6" type="ORF">NQ315_001882</name>
</gene>
<dbReference type="GO" id="GO:0030422">
    <property type="term" value="P:siRNA processing"/>
    <property type="evidence" value="ECO:0007669"/>
    <property type="project" value="TreeGrafter"/>
</dbReference>
<feature type="compositionally biased region" description="Polar residues" evidence="3">
    <location>
        <begin position="51"/>
        <end position="65"/>
    </location>
</feature>
<dbReference type="PROSITE" id="PS50137">
    <property type="entry name" value="DS_RBD"/>
    <property type="match status" value="2"/>
</dbReference>